<dbReference type="InterPro" id="IPR036390">
    <property type="entry name" value="WH_DNA-bd_sf"/>
</dbReference>
<keyword evidence="3" id="KW-0238">DNA-binding</keyword>
<dbReference type="Proteomes" id="UP000578030">
    <property type="component" value="Unassembled WGS sequence"/>
</dbReference>
<protein>
    <submittedName>
        <fullName evidence="6">LysR family transcriptional regulator</fullName>
    </submittedName>
</protein>
<accession>A0A7W4K5U4</accession>
<dbReference type="PROSITE" id="PS50931">
    <property type="entry name" value="HTH_LYSR"/>
    <property type="match status" value="1"/>
</dbReference>
<keyword evidence="7" id="KW-1185">Reference proteome</keyword>
<dbReference type="RefSeq" id="WP_182955324.1">
    <property type="nucleotide sequence ID" value="NZ_JABEQM010000003.1"/>
</dbReference>
<dbReference type="GO" id="GO:0003700">
    <property type="term" value="F:DNA-binding transcription factor activity"/>
    <property type="evidence" value="ECO:0007669"/>
    <property type="project" value="InterPro"/>
</dbReference>
<dbReference type="Gene3D" id="3.40.190.290">
    <property type="match status" value="1"/>
</dbReference>
<gene>
    <name evidence="6" type="ORF">HLH28_04850</name>
</gene>
<comment type="caution">
    <text evidence="6">The sequence shown here is derived from an EMBL/GenBank/DDBJ whole genome shotgun (WGS) entry which is preliminary data.</text>
</comment>
<dbReference type="Gene3D" id="1.10.10.10">
    <property type="entry name" value="Winged helix-like DNA-binding domain superfamily/Winged helix DNA-binding domain"/>
    <property type="match status" value="1"/>
</dbReference>
<dbReference type="SUPFAM" id="SSF46785">
    <property type="entry name" value="Winged helix' DNA-binding domain"/>
    <property type="match status" value="1"/>
</dbReference>
<dbReference type="SUPFAM" id="SSF53850">
    <property type="entry name" value="Periplasmic binding protein-like II"/>
    <property type="match status" value="1"/>
</dbReference>
<organism evidence="6 7">
    <name type="scientific">Gluconacetobacter tumulisoli</name>
    <dbReference type="NCBI Taxonomy" id="1286189"/>
    <lineage>
        <taxon>Bacteria</taxon>
        <taxon>Pseudomonadati</taxon>
        <taxon>Pseudomonadota</taxon>
        <taxon>Alphaproteobacteria</taxon>
        <taxon>Acetobacterales</taxon>
        <taxon>Acetobacteraceae</taxon>
        <taxon>Gluconacetobacter</taxon>
    </lineage>
</organism>
<dbReference type="EMBL" id="JABEQM010000003">
    <property type="protein sequence ID" value="MBB2200911.1"/>
    <property type="molecule type" value="Genomic_DNA"/>
</dbReference>
<evidence type="ECO:0000256" key="1">
    <source>
        <dbReference type="ARBA" id="ARBA00009437"/>
    </source>
</evidence>
<dbReference type="PANTHER" id="PTHR30419:SF8">
    <property type="entry name" value="NITROGEN ASSIMILATION TRANSCRIPTIONAL ACTIVATOR-RELATED"/>
    <property type="match status" value="1"/>
</dbReference>
<dbReference type="PANTHER" id="PTHR30419">
    <property type="entry name" value="HTH-TYPE TRANSCRIPTIONAL REGULATOR YBHD"/>
    <property type="match status" value="1"/>
</dbReference>
<evidence type="ECO:0000259" key="5">
    <source>
        <dbReference type="PROSITE" id="PS50931"/>
    </source>
</evidence>
<evidence type="ECO:0000256" key="2">
    <source>
        <dbReference type="ARBA" id="ARBA00023015"/>
    </source>
</evidence>
<evidence type="ECO:0000256" key="4">
    <source>
        <dbReference type="ARBA" id="ARBA00023163"/>
    </source>
</evidence>
<dbReference type="AlphaFoldDB" id="A0A7W4K5U4"/>
<proteinExistence type="inferred from homology"/>
<evidence type="ECO:0000256" key="3">
    <source>
        <dbReference type="ARBA" id="ARBA00023125"/>
    </source>
</evidence>
<dbReference type="Pfam" id="PF00126">
    <property type="entry name" value="HTH_1"/>
    <property type="match status" value="1"/>
</dbReference>
<dbReference type="GO" id="GO:0003677">
    <property type="term" value="F:DNA binding"/>
    <property type="evidence" value="ECO:0007669"/>
    <property type="project" value="UniProtKB-KW"/>
</dbReference>
<name>A0A7W4K5U4_9PROT</name>
<keyword evidence="4" id="KW-0804">Transcription</keyword>
<evidence type="ECO:0000313" key="7">
    <source>
        <dbReference type="Proteomes" id="UP000578030"/>
    </source>
</evidence>
<dbReference type="InterPro" id="IPR000847">
    <property type="entry name" value="LysR_HTH_N"/>
</dbReference>
<feature type="domain" description="HTH lysR-type" evidence="5">
    <location>
        <begin position="4"/>
        <end position="61"/>
    </location>
</feature>
<reference evidence="6 7" key="1">
    <citation type="submission" date="2020-04" db="EMBL/GenBank/DDBJ databases">
        <title>Description of novel Gluconacetobacter.</title>
        <authorList>
            <person name="Sombolestani A."/>
        </authorList>
    </citation>
    <scope>NUCLEOTIDE SEQUENCE [LARGE SCALE GENOMIC DNA]</scope>
    <source>
        <strain evidence="6 7">LMG 27802</strain>
    </source>
</reference>
<dbReference type="GO" id="GO:0005829">
    <property type="term" value="C:cytosol"/>
    <property type="evidence" value="ECO:0007669"/>
    <property type="project" value="TreeGrafter"/>
</dbReference>
<dbReference type="InterPro" id="IPR050950">
    <property type="entry name" value="HTH-type_LysR_regulators"/>
</dbReference>
<dbReference type="InterPro" id="IPR036388">
    <property type="entry name" value="WH-like_DNA-bd_sf"/>
</dbReference>
<sequence>MRNLTLKHFRLLAALAETGSRKAASERLHVSIGAVSKSFAELEMLVGDHLLALRDGKLSVTEKGALMVAAGLRIQDELNALEVAFSDTRSGLSDRVTIGYATTGLRPFLRDLLIETKRRHPLLTVSAARGVRPSLLRQLRSGMIDMFVGSIAGLAQEQDLGNLPLCHDEYLVLSGIDDPITDRQARDWKFLTARPWLLPGRDMANHTYFANFLRQMDMPMPLDVIETDGLFFERGDLDRYRLILTTAHAAAACQIEERFRRLDVVLPQTRLPSGLAWSGAPRPRPSVQAVIDIARSIASQPGPLYAFA</sequence>
<comment type="similarity">
    <text evidence="1">Belongs to the LysR transcriptional regulatory family.</text>
</comment>
<dbReference type="Pfam" id="PF03466">
    <property type="entry name" value="LysR_substrate"/>
    <property type="match status" value="1"/>
</dbReference>
<dbReference type="InterPro" id="IPR005119">
    <property type="entry name" value="LysR_subst-bd"/>
</dbReference>
<keyword evidence="2" id="KW-0805">Transcription regulation</keyword>
<evidence type="ECO:0000313" key="6">
    <source>
        <dbReference type="EMBL" id="MBB2200911.1"/>
    </source>
</evidence>